<keyword evidence="2" id="KW-1185">Reference proteome</keyword>
<reference evidence="1" key="1">
    <citation type="submission" date="2021-10" db="EMBL/GenBank/DDBJ databases">
        <title>De novo Genome Assembly of Clathrus columnatus (Basidiomycota, Fungi) Using Illumina and Nanopore Sequence Data.</title>
        <authorList>
            <person name="Ogiso-Tanaka E."/>
            <person name="Itagaki H."/>
            <person name="Hosoya T."/>
            <person name="Hosaka K."/>
        </authorList>
    </citation>
    <scope>NUCLEOTIDE SEQUENCE</scope>
    <source>
        <strain evidence="1">MO-923</strain>
    </source>
</reference>
<proteinExistence type="predicted"/>
<dbReference type="AlphaFoldDB" id="A0AAV5A4W3"/>
<dbReference type="Proteomes" id="UP001050691">
    <property type="component" value="Unassembled WGS sequence"/>
</dbReference>
<name>A0AAV5A4W3_9AGAM</name>
<evidence type="ECO:0000313" key="2">
    <source>
        <dbReference type="Proteomes" id="UP001050691"/>
    </source>
</evidence>
<accession>A0AAV5A4W3</accession>
<protein>
    <submittedName>
        <fullName evidence="1">Uncharacterized protein</fullName>
    </submittedName>
</protein>
<evidence type="ECO:0000313" key="1">
    <source>
        <dbReference type="EMBL" id="GJJ07641.1"/>
    </source>
</evidence>
<dbReference type="EMBL" id="BPWL01000002">
    <property type="protein sequence ID" value="GJJ07641.1"/>
    <property type="molecule type" value="Genomic_DNA"/>
</dbReference>
<sequence length="302" mass="34540">MPSQLYTIIKHHLSRAARHVKTVHLNIEPYLTGLPDLLSFFPSLENIFCHPHAYFPNKLSFIPPSIQSQVKAIQMRVPNLKNLAIPRFLRQLRWLSLMYETESMHLALFLETLENLPNLQFLHLTQLSKLGQMAGTEGLKHTITLHELMVLITNCPIIHLIDAPKISHLDLHVIYPLQPPVKDTYGHLCRFDFAKINHLHFDVDHGMVTGNPTHKWKDFGNEINLMEITLEAFDPFPLDQGCLDSLSKALRLATTIRNLTILPGYGSLSQAQVLFNLLSDGSLLPHLEKLRYFTRCDKKPGK</sequence>
<organism evidence="1 2">
    <name type="scientific">Clathrus columnatus</name>
    <dbReference type="NCBI Taxonomy" id="1419009"/>
    <lineage>
        <taxon>Eukaryota</taxon>
        <taxon>Fungi</taxon>
        <taxon>Dikarya</taxon>
        <taxon>Basidiomycota</taxon>
        <taxon>Agaricomycotina</taxon>
        <taxon>Agaricomycetes</taxon>
        <taxon>Phallomycetidae</taxon>
        <taxon>Phallales</taxon>
        <taxon>Clathraceae</taxon>
        <taxon>Clathrus</taxon>
    </lineage>
</organism>
<gene>
    <name evidence="1" type="ORF">Clacol_001845</name>
</gene>
<comment type="caution">
    <text evidence="1">The sequence shown here is derived from an EMBL/GenBank/DDBJ whole genome shotgun (WGS) entry which is preliminary data.</text>
</comment>